<sequence>MARRGKRALAGVAGVLALVLAVAGALFETGTEEAKAERPDAYVLALSWSPSYCLDEGADDRDQCGTRRPRAYSFVTHGLWPQGDGGNARLAYCEKPAPWVGEDVIAEVLDTIPTRRLALHQWRKHGTCSGLDAAAYFDLTETARARIRIPDAMQRPTAPVVMSQREAVEAFVRVNPDLPANAIVLDCGNRTGQARLREVRFCLDGSLAPRACTRAERTSCRADTLILPPVR</sequence>
<reference evidence="3" key="1">
    <citation type="submission" date="2022-06" db="EMBL/GenBank/DDBJ databases">
        <title>Isolation and Genomics of Futiania mangrovii gen. nov., sp. nov., a Rare and Metabolically-versatile member in the Class Alphaproteobacteria.</title>
        <authorList>
            <person name="Liu L."/>
            <person name="Huang W.-C."/>
            <person name="Pan J."/>
            <person name="Li J."/>
            <person name="Huang Y."/>
            <person name="Du H."/>
            <person name="Liu Y."/>
            <person name="Li M."/>
        </authorList>
    </citation>
    <scope>NUCLEOTIDE SEQUENCE</scope>
    <source>
        <strain evidence="3">FT118</strain>
    </source>
</reference>
<dbReference type="Proteomes" id="UP001055804">
    <property type="component" value="Unassembled WGS sequence"/>
</dbReference>
<keyword evidence="4" id="KW-1185">Reference proteome</keyword>
<dbReference type="InterPro" id="IPR001568">
    <property type="entry name" value="RNase_T2-like"/>
</dbReference>
<dbReference type="Gene3D" id="3.90.730.10">
    <property type="entry name" value="Ribonuclease T2-like"/>
    <property type="match status" value="1"/>
</dbReference>
<name>A0A9J6PBB8_9PROT</name>
<comment type="similarity">
    <text evidence="1 2">Belongs to the RNase T2 family.</text>
</comment>
<dbReference type="AlphaFoldDB" id="A0A9J6PBB8"/>
<dbReference type="PROSITE" id="PS00531">
    <property type="entry name" value="RNASE_T2_2"/>
    <property type="match status" value="1"/>
</dbReference>
<dbReference type="RefSeq" id="WP_269333393.1">
    <property type="nucleotide sequence ID" value="NZ_JAMZFT010000003.1"/>
</dbReference>
<dbReference type="InterPro" id="IPR036430">
    <property type="entry name" value="RNase_T2-like_sf"/>
</dbReference>
<evidence type="ECO:0000256" key="2">
    <source>
        <dbReference type="RuleBase" id="RU004328"/>
    </source>
</evidence>
<dbReference type="PANTHER" id="PTHR11240">
    <property type="entry name" value="RIBONUCLEASE T2"/>
    <property type="match status" value="1"/>
</dbReference>
<dbReference type="EMBL" id="JAMZFT010000003">
    <property type="protein sequence ID" value="MCP1337428.1"/>
    <property type="molecule type" value="Genomic_DNA"/>
</dbReference>
<organism evidence="3 4">
    <name type="scientific">Futiania mangrovi</name>
    <dbReference type="NCBI Taxonomy" id="2959716"/>
    <lineage>
        <taxon>Bacteria</taxon>
        <taxon>Pseudomonadati</taxon>
        <taxon>Pseudomonadota</taxon>
        <taxon>Alphaproteobacteria</taxon>
        <taxon>Futianiales</taxon>
        <taxon>Futianiaceae</taxon>
        <taxon>Futiania</taxon>
    </lineage>
</organism>
<dbReference type="GO" id="GO:0006401">
    <property type="term" value="P:RNA catabolic process"/>
    <property type="evidence" value="ECO:0007669"/>
    <property type="project" value="TreeGrafter"/>
</dbReference>
<evidence type="ECO:0000313" key="3">
    <source>
        <dbReference type="EMBL" id="MCP1337428.1"/>
    </source>
</evidence>
<dbReference type="PANTHER" id="PTHR11240:SF22">
    <property type="entry name" value="RIBONUCLEASE T2"/>
    <property type="match status" value="1"/>
</dbReference>
<accession>A0A9J6PBB8</accession>
<dbReference type="SUPFAM" id="SSF55895">
    <property type="entry name" value="Ribonuclease Rh-like"/>
    <property type="match status" value="1"/>
</dbReference>
<dbReference type="InterPro" id="IPR033130">
    <property type="entry name" value="RNase_T2_His_AS_2"/>
</dbReference>
<dbReference type="GO" id="GO:0033897">
    <property type="term" value="F:ribonuclease T2 activity"/>
    <property type="evidence" value="ECO:0007669"/>
    <property type="project" value="InterPro"/>
</dbReference>
<comment type="caution">
    <text evidence="3">The sequence shown here is derived from an EMBL/GenBank/DDBJ whole genome shotgun (WGS) entry which is preliminary data.</text>
</comment>
<dbReference type="Pfam" id="PF00445">
    <property type="entry name" value="Ribonuclease_T2"/>
    <property type="match status" value="1"/>
</dbReference>
<dbReference type="GO" id="GO:0003723">
    <property type="term" value="F:RNA binding"/>
    <property type="evidence" value="ECO:0007669"/>
    <property type="project" value="InterPro"/>
</dbReference>
<evidence type="ECO:0000256" key="1">
    <source>
        <dbReference type="ARBA" id="ARBA00007469"/>
    </source>
</evidence>
<evidence type="ECO:0000313" key="4">
    <source>
        <dbReference type="Proteomes" id="UP001055804"/>
    </source>
</evidence>
<gene>
    <name evidence="3" type="ORF">NJQ99_13480</name>
</gene>
<protein>
    <submittedName>
        <fullName evidence="3">Ribonuclease T</fullName>
    </submittedName>
</protein>
<proteinExistence type="inferred from homology"/>